<proteinExistence type="predicted"/>
<dbReference type="Pfam" id="PF13704">
    <property type="entry name" value="Glyco_tranf_2_4"/>
    <property type="match status" value="1"/>
</dbReference>
<name>A0A1X6YDJ2_9RHOB</name>
<sequence>MRGAGSRPEADPAERVRRSVAEAFRLRWMRRRLLWRALRARHALTPVADRTRTIAPGVVLAFTVVRNEALRLPYFLSHYRALGVGHFLVVDNDNDSDDDTRALLVDQPDVSLWHTTARYRAARFGLDWCGWLRMRHGHGRWCLTVDADELLVYPGCDRTDLPALTRWLDRQGLSGFGALMLDLYPAGPLDAVRYTPGQDPTEVLRHFDAGPYRSVRQRPMGNLWTQGGARERAFFADAPRRSPTLNKIPLMRWNRRHVYVNSTHSALPPRLNALYDGPGGMCPSGVLLHTKFLPDAPARAARERARGEHFHTPEMFADYYVSVEAAPTLHHAGSVRYTGPAQLAALGLATPGGWPGAVPTAAGTDDPDSTPAT</sequence>
<evidence type="ECO:0008006" key="3">
    <source>
        <dbReference type="Google" id="ProtNLM"/>
    </source>
</evidence>
<evidence type="ECO:0000313" key="2">
    <source>
        <dbReference type="Proteomes" id="UP000193570"/>
    </source>
</evidence>
<dbReference type="RefSeq" id="WP_085790319.1">
    <property type="nucleotide sequence ID" value="NZ_FWFK01000001.1"/>
</dbReference>
<dbReference type="OrthoDB" id="3010234at2"/>
<organism evidence="1 2">
    <name type="scientific">Roseivivax jejudonensis</name>
    <dbReference type="NCBI Taxonomy" id="1529041"/>
    <lineage>
        <taxon>Bacteria</taxon>
        <taxon>Pseudomonadati</taxon>
        <taxon>Pseudomonadota</taxon>
        <taxon>Alphaproteobacteria</taxon>
        <taxon>Rhodobacterales</taxon>
        <taxon>Roseobacteraceae</taxon>
        <taxon>Roseivivax</taxon>
    </lineage>
</organism>
<dbReference type="AlphaFoldDB" id="A0A1X6YDJ2"/>
<gene>
    <name evidence="1" type="ORF">ROJ8625_00578</name>
</gene>
<protein>
    <recommendedName>
        <fullName evidence="3">Glycosyl transferase family 2</fullName>
    </recommendedName>
</protein>
<keyword evidence="2" id="KW-1185">Reference proteome</keyword>
<dbReference type="InterPro" id="IPR029044">
    <property type="entry name" value="Nucleotide-diphossugar_trans"/>
</dbReference>
<reference evidence="1 2" key="1">
    <citation type="submission" date="2017-03" db="EMBL/GenBank/DDBJ databases">
        <authorList>
            <person name="Afonso C.L."/>
            <person name="Miller P.J."/>
            <person name="Scott M.A."/>
            <person name="Spackman E."/>
            <person name="Goraichik I."/>
            <person name="Dimitrov K.M."/>
            <person name="Suarez D.L."/>
            <person name="Swayne D.E."/>
        </authorList>
    </citation>
    <scope>NUCLEOTIDE SEQUENCE [LARGE SCALE GENOMIC DNA]</scope>
    <source>
        <strain evidence="1 2">CECT 8625</strain>
    </source>
</reference>
<evidence type="ECO:0000313" key="1">
    <source>
        <dbReference type="EMBL" id="SLN17813.1"/>
    </source>
</evidence>
<dbReference type="EMBL" id="FWFK01000001">
    <property type="protein sequence ID" value="SLN17813.1"/>
    <property type="molecule type" value="Genomic_DNA"/>
</dbReference>
<accession>A0A1X6YDJ2</accession>
<dbReference type="SUPFAM" id="SSF53448">
    <property type="entry name" value="Nucleotide-diphospho-sugar transferases"/>
    <property type="match status" value="1"/>
</dbReference>
<dbReference type="Proteomes" id="UP000193570">
    <property type="component" value="Unassembled WGS sequence"/>
</dbReference>